<accession>A0ABP1ALW6</accession>
<evidence type="ECO:0000313" key="3">
    <source>
        <dbReference type="Proteomes" id="UP001497522"/>
    </source>
</evidence>
<dbReference type="Proteomes" id="UP001497522">
    <property type="component" value="Chromosome 13"/>
</dbReference>
<feature type="region of interest" description="Disordered" evidence="1">
    <location>
        <begin position="1"/>
        <end position="24"/>
    </location>
</feature>
<organism evidence="2 3">
    <name type="scientific">Sphagnum jensenii</name>
    <dbReference type="NCBI Taxonomy" id="128206"/>
    <lineage>
        <taxon>Eukaryota</taxon>
        <taxon>Viridiplantae</taxon>
        <taxon>Streptophyta</taxon>
        <taxon>Embryophyta</taxon>
        <taxon>Bryophyta</taxon>
        <taxon>Sphagnophytina</taxon>
        <taxon>Sphagnopsida</taxon>
        <taxon>Sphagnales</taxon>
        <taxon>Sphagnaceae</taxon>
        <taxon>Sphagnum</taxon>
    </lineage>
</organism>
<gene>
    <name evidence="2" type="ORF">CSSPJE1EN2_LOCUS6486</name>
</gene>
<evidence type="ECO:0000313" key="2">
    <source>
        <dbReference type="EMBL" id="CAK9863491.1"/>
    </source>
</evidence>
<keyword evidence="3" id="KW-1185">Reference proteome</keyword>
<name>A0ABP1ALW6_9BRYO</name>
<evidence type="ECO:0000256" key="1">
    <source>
        <dbReference type="SAM" id="MobiDB-lite"/>
    </source>
</evidence>
<sequence length="147" mass="16653">MPVELTPAGVVPQAETAEDGGAMNRESSIRSKILSHFIKGKVSLTRMETIMMIPGELEQLENLVKVARRKRDAEIEGTQALNPETLPPMNLRDCGKVDEVAEQQYADDRAREQRMDEGPEQMLQLTLQEQANHLMKEEIWESDDYAD</sequence>
<proteinExistence type="predicted"/>
<reference evidence="2" key="1">
    <citation type="submission" date="2024-03" db="EMBL/GenBank/DDBJ databases">
        <authorList>
            <consortium name="ELIXIR-Norway"/>
            <consortium name="Elixir Norway"/>
        </authorList>
    </citation>
    <scope>NUCLEOTIDE SEQUENCE</scope>
</reference>
<protein>
    <submittedName>
        <fullName evidence="2">Uncharacterized protein</fullName>
    </submittedName>
</protein>
<dbReference type="EMBL" id="OZ023714">
    <property type="protein sequence ID" value="CAK9863491.1"/>
    <property type="molecule type" value="Genomic_DNA"/>
</dbReference>